<dbReference type="NCBIfam" id="NF006307">
    <property type="entry name" value="PRK08507.1"/>
    <property type="match status" value="1"/>
</dbReference>
<organism evidence="3 4">
    <name type="scientific">Acetobacteroides hydrogenigenes</name>
    <dbReference type="NCBI Taxonomy" id="979970"/>
    <lineage>
        <taxon>Bacteria</taxon>
        <taxon>Pseudomonadati</taxon>
        <taxon>Bacteroidota</taxon>
        <taxon>Bacteroidia</taxon>
        <taxon>Bacteroidales</taxon>
        <taxon>Rikenellaceae</taxon>
        <taxon>Acetobacteroides</taxon>
    </lineage>
</organism>
<dbReference type="EMBL" id="SLWB01000004">
    <property type="protein sequence ID" value="TCN70180.1"/>
    <property type="molecule type" value="Genomic_DNA"/>
</dbReference>
<dbReference type="SUPFAM" id="SSF48179">
    <property type="entry name" value="6-phosphogluconate dehydrogenase C-terminal domain-like"/>
    <property type="match status" value="1"/>
</dbReference>
<gene>
    <name evidence="3" type="ORF">CLV25_104135</name>
</gene>
<dbReference type="SUPFAM" id="SSF51735">
    <property type="entry name" value="NAD(P)-binding Rossmann-fold domains"/>
    <property type="match status" value="1"/>
</dbReference>
<dbReference type="Pfam" id="PF20463">
    <property type="entry name" value="PDH_C"/>
    <property type="match status" value="1"/>
</dbReference>
<dbReference type="OrthoDB" id="9802008at2"/>
<dbReference type="InterPro" id="IPR003099">
    <property type="entry name" value="Prephen_DH"/>
</dbReference>
<keyword evidence="4" id="KW-1185">Reference proteome</keyword>
<dbReference type="Gene3D" id="1.10.3660.10">
    <property type="entry name" value="6-phosphogluconate dehydrogenase C-terminal like domain"/>
    <property type="match status" value="1"/>
</dbReference>
<dbReference type="GO" id="GO:0070403">
    <property type="term" value="F:NAD+ binding"/>
    <property type="evidence" value="ECO:0007669"/>
    <property type="project" value="InterPro"/>
</dbReference>
<dbReference type="Proteomes" id="UP000294830">
    <property type="component" value="Unassembled WGS sequence"/>
</dbReference>
<dbReference type="Pfam" id="PF02153">
    <property type="entry name" value="PDH_N"/>
    <property type="match status" value="1"/>
</dbReference>
<feature type="domain" description="Prephenate/arogenate dehydrogenase" evidence="2">
    <location>
        <begin position="1"/>
        <end position="281"/>
    </location>
</feature>
<dbReference type="GO" id="GO:0004665">
    <property type="term" value="F:prephenate dehydrogenase (NADP+) activity"/>
    <property type="evidence" value="ECO:0007669"/>
    <property type="project" value="InterPro"/>
</dbReference>
<sequence length="281" mass="30904">MNITIIGLGLIGGSMALDFKHMGHRVLGVDANPFHQREAMDLGLVEQCLPLDQAVAQSDVVVVAVPVGATPAVIKEALQHLPANGVIFDVGSTKKSICKALEGHPRRERFVAAHPIAGTEYSGPSAAHSGLFYRKLGIICDREKSAPDAVDCVEDLFVQLGMELKRIDSDEHDKHLAYVSHISHLSSFTLGLTVLDIEKDERSIFDMAGSGFASTVRLAKSSPEMWAPIMLENSEHLLEALDSYIDNLNKFKERILNRDEEGLKELMREANRIRGVLEKRS</sequence>
<evidence type="ECO:0000313" key="4">
    <source>
        <dbReference type="Proteomes" id="UP000294830"/>
    </source>
</evidence>
<dbReference type="GO" id="GO:0008977">
    <property type="term" value="F:prephenate dehydrogenase (NAD+) activity"/>
    <property type="evidence" value="ECO:0007669"/>
    <property type="project" value="InterPro"/>
</dbReference>
<dbReference type="FunFam" id="3.40.50.720:FF:000208">
    <property type="entry name" value="Prephenate dehydrogenase"/>
    <property type="match status" value="1"/>
</dbReference>
<keyword evidence="1" id="KW-0560">Oxidoreductase</keyword>
<dbReference type="InterPro" id="IPR046826">
    <property type="entry name" value="PDH_N"/>
</dbReference>
<name>A0A4V2RQ45_9BACT</name>
<dbReference type="GO" id="GO:0006571">
    <property type="term" value="P:tyrosine biosynthetic process"/>
    <property type="evidence" value="ECO:0007669"/>
    <property type="project" value="InterPro"/>
</dbReference>
<dbReference type="InterPro" id="IPR008927">
    <property type="entry name" value="6-PGluconate_DH-like_C_sf"/>
</dbReference>
<dbReference type="Gene3D" id="3.40.50.720">
    <property type="entry name" value="NAD(P)-binding Rossmann-like Domain"/>
    <property type="match status" value="1"/>
</dbReference>
<dbReference type="PANTHER" id="PTHR21363:SF0">
    <property type="entry name" value="PREPHENATE DEHYDROGENASE [NADP(+)]"/>
    <property type="match status" value="1"/>
</dbReference>
<dbReference type="PROSITE" id="PS51176">
    <property type="entry name" value="PDH_ADH"/>
    <property type="match status" value="1"/>
</dbReference>
<evidence type="ECO:0000256" key="1">
    <source>
        <dbReference type="ARBA" id="ARBA00023002"/>
    </source>
</evidence>
<protein>
    <submittedName>
        <fullName evidence="3">Prephenate dehydrogenase</fullName>
    </submittedName>
</protein>
<dbReference type="InterPro" id="IPR036291">
    <property type="entry name" value="NAD(P)-bd_dom_sf"/>
</dbReference>
<dbReference type="PANTHER" id="PTHR21363">
    <property type="entry name" value="PREPHENATE DEHYDROGENASE"/>
    <property type="match status" value="1"/>
</dbReference>
<dbReference type="InterPro" id="IPR046825">
    <property type="entry name" value="PDH_C"/>
</dbReference>
<accession>A0A4V2RQ45</accession>
<evidence type="ECO:0000259" key="2">
    <source>
        <dbReference type="PROSITE" id="PS51176"/>
    </source>
</evidence>
<proteinExistence type="predicted"/>
<dbReference type="InterPro" id="IPR050812">
    <property type="entry name" value="Preph/Arog_dehydrog"/>
</dbReference>
<dbReference type="AlphaFoldDB" id="A0A4V2RQ45"/>
<comment type="caution">
    <text evidence="3">The sequence shown here is derived from an EMBL/GenBank/DDBJ whole genome shotgun (WGS) entry which is preliminary data.</text>
</comment>
<reference evidence="3 4" key="1">
    <citation type="submission" date="2019-03" db="EMBL/GenBank/DDBJ databases">
        <title>Genomic Encyclopedia of Archaeal and Bacterial Type Strains, Phase II (KMG-II): from individual species to whole genera.</title>
        <authorList>
            <person name="Goeker M."/>
        </authorList>
    </citation>
    <scope>NUCLEOTIDE SEQUENCE [LARGE SCALE GENOMIC DNA]</scope>
    <source>
        <strain evidence="3 4">RL-C</strain>
    </source>
</reference>
<evidence type="ECO:0000313" key="3">
    <source>
        <dbReference type="EMBL" id="TCN70180.1"/>
    </source>
</evidence>